<proteinExistence type="predicted"/>
<dbReference type="EMBL" id="JAFEUO010000002">
    <property type="protein sequence ID" value="MBM7082031.1"/>
    <property type="molecule type" value="Genomic_DNA"/>
</dbReference>
<dbReference type="Proteomes" id="UP000809587">
    <property type="component" value="Unassembled WGS sequence"/>
</dbReference>
<protein>
    <recommendedName>
        <fullName evidence="4">DUF4760 domain-containing protein</fullName>
    </recommendedName>
</protein>
<evidence type="ECO:0000313" key="2">
    <source>
        <dbReference type="EMBL" id="MBM7082031.1"/>
    </source>
</evidence>
<evidence type="ECO:0000256" key="1">
    <source>
        <dbReference type="SAM" id="Phobius"/>
    </source>
</evidence>
<reference evidence="2 3" key="1">
    <citation type="submission" date="2021-02" db="EMBL/GenBank/DDBJ databases">
        <authorList>
            <person name="Lee D.-H."/>
        </authorList>
    </citation>
    <scope>NUCLEOTIDE SEQUENCE [LARGE SCALE GENOMIC DNA]</scope>
    <source>
        <strain evidence="2 3">MMS20-R2-29</strain>
    </source>
</reference>
<sequence>MANGPWWGTAILAGAFTLIGVVLAQAVAMRIEKARSEREDERRWHNDRRQAYAEFLAIAFEYLQVLRVAWDRPENLQQIDTLQQKLVFRYQEILIVASSPVVRAAGELRNALFAATRKVRNHGDGESFPEVRKHISGLGKEFVSRVRDELGIRDLRGATTRSDQRLRRRWLAAVLPAARRKQRGGSKSGRGGR</sequence>
<evidence type="ECO:0000313" key="3">
    <source>
        <dbReference type="Proteomes" id="UP000809587"/>
    </source>
</evidence>
<accession>A0ABS2J7B9</accession>
<dbReference type="RefSeq" id="WP_204957406.1">
    <property type="nucleotide sequence ID" value="NZ_JAFEUO010000002.1"/>
</dbReference>
<keyword evidence="3" id="KW-1185">Reference proteome</keyword>
<comment type="caution">
    <text evidence="2">The sequence shown here is derived from an EMBL/GenBank/DDBJ whole genome shotgun (WGS) entry which is preliminary data.</text>
</comment>
<keyword evidence="1" id="KW-0472">Membrane</keyword>
<keyword evidence="1" id="KW-1133">Transmembrane helix</keyword>
<gene>
    <name evidence="2" type="ORF">JQN84_05725</name>
</gene>
<evidence type="ECO:0008006" key="4">
    <source>
        <dbReference type="Google" id="ProtNLM"/>
    </source>
</evidence>
<name>A0ABS2J7B9_9ACTN</name>
<keyword evidence="1" id="KW-0812">Transmembrane</keyword>
<feature type="transmembrane region" description="Helical" evidence="1">
    <location>
        <begin position="6"/>
        <end position="31"/>
    </location>
</feature>
<organism evidence="2 3">
    <name type="scientific">Micromonospora humidisoli</name>
    <dbReference type="NCBI Taxonomy" id="2807622"/>
    <lineage>
        <taxon>Bacteria</taxon>
        <taxon>Bacillati</taxon>
        <taxon>Actinomycetota</taxon>
        <taxon>Actinomycetes</taxon>
        <taxon>Micromonosporales</taxon>
        <taxon>Micromonosporaceae</taxon>
        <taxon>Micromonospora</taxon>
    </lineage>
</organism>